<name>A0A1Q9EH01_SYMMI</name>
<feature type="region of interest" description="Disordered" evidence="1">
    <location>
        <begin position="1"/>
        <end position="21"/>
    </location>
</feature>
<evidence type="ECO:0000313" key="2">
    <source>
        <dbReference type="EMBL" id="OLQ06671.1"/>
    </source>
</evidence>
<dbReference type="EMBL" id="LSRX01000155">
    <property type="protein sequence ID" value="OLQ06671.1"/>
    <property type="molecule type" value="Genomic_DNA"/>
</dbReference>
<gene>
    <name evidence="2" type="ORF">AK812_SmicGene10025</name>
</gene>
<feature type="region of interest" description="Disordered" evidence="1">
    <location>
        <begin position="38"/>
        <end position="58"/>
    </location>
</feature>
<evidence type="ECO:0000256" key="1">
    <source>
        <dbReference type="SAM" id="MobiDB-lite"/>
    </source>
</evidence>
<feature type="compositionally biased region" description="Acidic residues" evidence="1">
    <location>
        <begin position="1"/>
        <end position="10"/>
    </location>
</feature>
<dbReference type="Proteomes" id="UP000186817">
    <property type="component" value="Unassembled WGS sequence"/>
</dbReference>
<feature type="compositionally biased region" description="Basic and acidic residues" evidence="1">
    <location>
        <begin position="11"/>
        <end position="20"/>
    </location>
</feature>
<sequence length="97" mass="10548">MAGIAGDDEEAMRGEQDGDWRGTLNSFARRARAALAPTDSESLTVPLASRPADGAQTDAEMQDRLGAWARQAQQGFTQASIVYRMISPAGLREYFKI</sequence>
<dbReference type="OrthoDB" id="426811at2759"/>
<accession>A0A1Q9EH01</accession>
<organism evidence="2 3">
    <name type="scientific">Symbiodinium microadriaticum</name>
    <name type="common">Dinoflagellate</name>
    <name type="synonym">Zooxanthella microadriatica</name>
    <dbReference type="NCBI Taxonomy" id="2951"/>
    <lineage>
        <taxon>Eukaryota</taxon>
        <taxon>Sar</taxon>
        <taxon>Alveolata</taxon>
        <taxon>Dinophyceae</taxon>
        <taxon>Suessiales</taxon>
        <taxon>Symbiodiniaceae</taxon>
        <taxon>Symbiodinium</taxon>
    </lineage>
</organism>
<comment type="caution">
    <text evidence="2">The sequence shown here is derived from an EMBL/GenBank/DDBJ whole genome shotgun (WGS) entry which is preliminary data.</text>
</comment>
<proteinExistence type="predicted"/>
<reference evidence="2 3" key="1">
    <citation type="submission" date="2016-02" db="EMBL/GenBank/DDBJ databases">
        <title>Genome analysis of coral dinoflagellate symbionts highlights evolutionary adaptations to a symbiotic lifestyle.</title>
        <authorList>
            <person name="Aranda M."/>
            <person name="Li Y."/>
            <person name="Liew Y.J."/>
            <person name="Baumgarten S."/>
            <person name="Simakov O."/>
            <person name="Wilson M."/>
            <person name="Piel J."/>
            <person name="Ashoor H."/>
            <person name="Bougouffa S."/>
            <person name="Bajic V.B."/>
            <person name="Ryu T."/>
            <person name="Ravasi T."/>
            <person name="Bayer T."/>
            <person name="Micklem G."/>
            <person name="Kim H."/>
            <person name="Bhak J."/>
            <person name="Lajeunesse T.C."/>
            <person name="Voolstra C.R."/>
        </authorList>
    </citation>
    <scope>NUCLEOTIDE SEQUENCE [LARGE SCALE GENOMIC DNA]</scope>
    <source>
        <strain evidence="2 3">CCMP2467</strain>
    </source>
</reference>
<dbReference type="AlphaFoldDB" id="A0A1Q9EH01"/>
<evidence type="ECO:0000313" key="3">
    <source>
        <dbReference type="Proteomes" id="UP000186817"/>
    </source>
</evidence>
<keyword evidence="3" id="KW-1185">Reference proteome</keyword>
<protein>
    <submittedName>
        <fullName evidence="2">Uncharacterized protein</fullName>
    </submittedName>
</protein>